<dbReference type="GO" id="GO:0051865">
    <property type="term" value="P:protein autoubiquitination"/>
    <property type="evidence" value="ECO:0007669"/>
    <property type="project" value="TreeGrafter"/>
</dbReference>
<proteinExistence type="predicted"/>
<accession>A0A167CZB1</accession>
<sequence length="463" mass="52277">MATSASSQNHDRVLVYAEYLSRIRSIAISIQLSELCYPQQLTFRDVRTAVLHYTKASGSSDSTTGVHDESNESSKEKQNHESNRSDQLDELESSTASGITDSIELNQKEKSSNSNDNEFIINLPEDITVRVSESTIPISELTSTLSFRLPASPELADVLQTKLNFYDSYDQIPWSADMLNSHKVSFCCVQCDGELVKPNRIKQWKSLPSENWAEMMDFWHCHKPKSEDDNMASKFNPSYAVSKFTPYSGTVLVGDCYFYLFKDDTTARVVGETVACEKCGYDLGTCDASDKTSLTVWKWNLKLVTPDVSTDNTKTKDDIREAVASTNTCMPTKKPAKPLRLTYPLHQYVSTVIARLIDSHAIYTFSITDMDEKPDLLLWVFNPDIKYTTATSAKGQRGFKIVYTYDKKIMPSLEKTRGEIEVVKFPPRVLEVLKAHLVENTLSLPENARSFGQWTVSMLEKIN</sequence>
<dbReference type="GO" id="GO:0005634">
    <property type="term" value="C:nucleus"/>
    <property type="evidence" value="ECO:0007669"/>
    <property type="project" value="TreeGrafter"/>
</dbReference>
<dbReference type="AlphaFoldDB" id="A0A167CZB1"/>
<dbReference type="PANTHER" id="PTHR31531:SF2">
    <property type="entry name" value="E3 UBIQUITIN-PROTEIN LIGASE E3D"/>
    <property type="match status" value="1"/>
</dbReference>
<dbReference type="GO" id="GO:0006513">
    <property type="term" value="P:protein monoubiquitination"/>
    <property type="evidence" value="ECO:0007669"/>
    <property type="project" value="TreeGrafter"/>
</dbReference>
<name>A0A167CZB1_9ASCO</name>
<dbReference type="GO" id="GO:0005829">
    <property type="term" value="C:cytosol"/>
    <property type="evidence" value="ECO:0007669"/>
    <property type="project" value="TreeGrafter"/>
</dbReference>
<reference evidence="2 3" key="1">
    <citation type="submission" date="2016-02" db="EMBL/GenBank/DDBJ databases">
        <title>Complete genome sequence and transcriptome regulation of the pentose utilising yeast Sugiyamaella lignohabitans.</title>
        <authorList>
            <person name="Bellasio M."/>
            <person name="Peymann A."/>
            <person name="Valli M."/>
            <person name="Sipitzky M."/>
            <person name="Graf A."/>
            <person name="Sauer M."/>
            <person name="Marx H."/>
            <person name="Mattanovich D."/>
        </authorList>
    </citation>
    <scope>NUCLEOTIDE SEQUENCE [LARGE SCALE GENOMIC DNA]</scope>
    <source>
        <strain evidence="2 3">CBS 10342</strain>
    </source>
</reference>
<dbReference type="PANTHER" id="PTHR31531">
    <property type="entry name" value="E3 UBIQUITIN-PROTEIN LIGASE E3D FAMILY MEMBER"/>
    <property type="match status" value="1"/>
</dbReference>
<dbReference type="GO" id="GO:0043161">
    <property type="term" value="P:proteasome-mediated ubiquitin-dependent protein catabolic process"/>
    <property type="evidence" value="ECO:0007669"/>
    <property type="project" value="TreeGrafter"/>
</dbReference>
<dbReference type="RefSeq" id="XP_018734763.1">
    <property type="nucleotide sequence ID" value="XM_018882479.1"/>
</dbReference>
<dbReference type="GO" id="GO:0000209">
    <property type="term" value="P:protein polyubiquitination"/>
    <property type="evidence" value="ECO:0007669"/>
    <property type="project" value="TreeGrafter"/>
</dbReference>
<dbReference type="GO" id="GO:0000151">
    <property type="term" value="C:ubiquitin ligase complex"/>
    <property type="evidence" value="ECO:0007669"/>
    <property type="project" value="TreeGrafter"/>
</dbReference>
<organism evidence="2 3">
    <name type="scientific">Sugiyamaella lignohabitans</name>
    <dbReference type="NCBI Taxonomy" id="796027"/>
    <lineage>
        <taxon>Eukaryota</taxon>
        <taxon>Fungi</taxon>
        <taxon>Dikarya</taxon>
        <taxon>Ascomycota</taxon>
        <taxon>Saccharomycotina</taxon>
        <taxon>Dipodascomycetes</taxon>
        <taxon>Dipodascales</taxon>
        <taxon>Trichomonascaceae</taxon>
        <taxon>Sugiyamaella</taxon>
    </lineage>
</organism>
<evidence type="ECO:0000313" key="2">
    <source>
        <dbReference type="EMBL" id="ANB12286.1"/>
    </source>
</evidence>
<feature type="region of interest" description="Disordered" evidence="1">
    <location>
        <begin position="56"/>
        <end position="93"/>
    </location>
</feature>
<dbReference type="GO" id="GO:0030332">
    <property type="term" value="F:cyclin binding"/>
    <property type="evidence" value="ECO:0007669"/>
    <property type="project" value="TreeGrafter"/>
</dbReference>
<feature type="compositionally biased region" description="Polar residues" evidence="1">
    <location>
        <begin position="56"/>
        <end position="65"/>
    </location>
</feature>
<dbReference type="InterPro" id="IPR019193">
    <property type="entry name" value="UBQ-conj_enz_E2-bd_prot"/>
</dbReference>
<dbReference type="KEGG" id="slb:AWJ20_535"/>
<dbReference type="GO" id="GO:0061630">
    <property type="term" value="F:ubiquitin protein ligase activity"/>
    <property type="evidence" value="ECO:0007669"/>
    <property type="project" value="TreeGrafter"/>
</dbReference>
<dbReference type="GeneID" id="30037578"/>
<keyword evidence="3" id="KW-1185">Reference proteome</keyword>
<evidence type="ECO:0000256" key="1">
    <source>
        <dbReference type="SAM" id="MobiDB-lite"/>
    </source>
</evidence>
<dbReference type="GO" id="GO:0031624">
    <property type="term" value="F:ubiquitin conjugating enzyme binding"/>
    <property type="evidence" value="ECO:0007669"/>
    <property type="project" value="TreeGrafter"/>
</dbReference>
<dbReference type="EMBL" id="CP014501">
    <property type="protein sequence ID" value="ANB12286.1"/>
    <property type="molecule type" value="Genomic_DNA"/>
</dbReference>
<evidence type="ECO:0000313" key="3">
    <source>
        <dbReference type="Proteomes" id="UP000189580"/>
    </source>
</evidence>
<protein>
    <submittedName>
        <fullName evidence="2">Uncharacterized protein</fullName>
    </submittedName>
</protein>
<dbReference type="Proteomes" id="UP000189580">
    <property type="component" value="Chromosome a"/>
</dbReference>
<dbReference type="OrthoDB" id="386949at2759"/>
<feature type="compositionally biased region" description="Basic and acidic residues" evidence="1">
    <location>
        <begin position="66"/>
        <end position="87"/>
    </location>
</feature>
<gene>
    <name evidence="2" type="ORF">AWJ20_535</name>
</gene>
<dbReference type="Pfam" id="PF09814">
    <property type="entry name" value="HECT_2"/>
    <property type="match status" value="1"/>
</dbReference>